<keyword evidence="2" id="KW-1185">Reference proteome</keyword>
<sequence>MRLFLSSYRFGTDPRVFVHLTGTPGRIAVIANAADAWPAAARAGAVTSETVALRSLGFAPEEVDLRDHPGDPGSLRARLAEFPAVWVRGGNTFVLRARLARSGGDAVLTDLVRSNRIVYGGYSAGACVATPSLCGLEFSDDPGEVTTVCGGPVVWDGLGWVDHAIVPHTGDSLLADDGVQRTLRYLRERGIAHVALTDDDALVVDTPPGVDAPSTVNP</sequence>
<dbReference type="Proteomes" id="UP001156484">
    <property type="component" value="Chromosome"/>
</dbReference>
<name>A0ACD4DJS3_9NOCA</name>
<evidence type="ECO:0000313" key="2">
    <source>
        <dbReference type="Proteomes" id="UP001156484"/>
    </source>
</evidence>
<gene>
    <name evidence="1" type="ORF">OED52_07115</name>
</gene>
<proteinExistence type="predicted"/>
<evidence type="ECO:0000313" key="1">
    <source>
        <dbReference type="EMBL" id="UYP20297.1"/>
    </source>
</evidence>
<organism evidence="1 2">
    <name type="scientific">Rhodococcus sacchari</name>
    <dbReference type="NCBI Taxonomy" id="2962047"/>
    <lineage>
        <taxon>Bacteria</taxon>
        <taxon>Bacillati</taxon>
        <taxon>Actinomycetota</taxon>
        <taxon>Actinomycetes</taxon>
        <taxon>Mycobacteriales</taxon>
        <taxon>Nocardiaceae</taxon>
        <taxon>Rhodococcus</taxon>
    </lineage>
</organism>
<reference evidence="1" key="1">
    <citation type="submission" date="2022-10" db="EMBL/GenBank/DDBJ databases">
        <title>Rhodococcus ferula Z13 complete genome.</title>
        <authorList>
            <person name="Long X."/>
            <person name="Zang M."/>
        </authorList>
    </citation>
    <scope>NUCLEOTIDE SEQUENCE</scope>
    <source>
        <strain evidence="1">Z13</strain>
    </source>
</reference>
<dbReference type="EMBL" id="CP107551">
    <property type="protein sequence ID" value="UYP20297.1"/>
    <property type="molecule type" value="Genomic_DNA"/>
</dbReference>
<protein>
    <submittedName>
        <fullName evidence="1">Peptidase E</fullName>
    </submittedName>
</protein>
<accession>A0ACD4DJS3</accession>